<evidence type="ECO:0000256" key="1">
    <source>
        <dbReference type="ARBA" id="ARBA00004613"/>
    </source>
</evidence>
<protein>
    <submittedName>
        <fullName evidence="9">Uncharacterized protein</fullName>
    </submittedName>
</protein>
<name>A0AAW1IPX5_SAPOF</name>
<dbReference type="GO" id="GO:0016788">
    <property type="term" value="F:hydrolase activity, acting on ester bonds"/>
    <property type="evidence" value="ECO:0007669"/>
    <property type="project" value="InterPro"/>
</dbReference>
<sequence length="351" mass="38293">MKKYTQECVIILLVIFVANTRLIKVNSEPQVPCFFIFGDSLSDSGNNNNLLTLAKANFLPYGIDHPDGPTGRFTNGKTTVDLIGDLLGLEGYIPPYSSVEDQEIIKGVNYASGSAGIYPETGFQVGMRISMDQQLINHKTIVSKLAKNLGATTSDHLNKCLYSVYVGNNDWMLNYYSGGTGLLRGPPQAYADNLIAKLSGQLKTLYDQGARKVILFGIGPLGCLPTLNVAGICSSYINGILEMYNNKLKSLVDAFNTKFSDAKFIYIDTMSIVSPNNLNGLELRITSIPCCGAATQLCAPFSVPCGDRENYAYWDNAHPTEAANKVLAKRAYTAQEKTDAYPMDISNLARL</sequence>
<evidence type="ECO:0000313" key="10">
    <source>
        <dbReference type="Proteomes" id="UP001443914"/>
    </source>
</evidence>
<dbReference type="Pfam" id="PF00657">
    <property type="entry name" value="Lipase_GDSL"/>
    <property type="match status" value="1"/>
</dbReference>
<evidence type="ECO:0000256" key="3">
    <source>
        <dbReference type="ARBA" id="ARBA00022525"/>
    </source>
</evidence>
<evidence type="ECO:0000313" key="9">
    <source>
        <dbReference type="EMBL" id="KAK9691754.1"/>
    </source>
</evidence>
<evidence type="ECO:0000256" key="5">
    <source>
        <dbReference type="ARBA" id="ARBA00022801"/>
    </source>
</evidence>
<dbReference type="GO" id="GO:0005576">
    <property type="term" value="C:extracellular region"/>
    <property type="evidence" value="ECO:0007669"/>
    <property type="project" value="UniProtKB-SubCell"/>
</dbReference>
<keyword evidence="10" id="KW-1185">Reference proteome</keyword>
<dbReference type="AlphaFoldDB" id="A0AAW1IPX5"/>
<dbReference type="EMBL" id="JBDFQZ010000009">
    <property type="protein sequence ID" value="KAK9691754.1"/>
    <property type="molecule type" value="Genomic_DNA"/>
</dbReference>
<comment type="similarity">
    <text evidence="2">Belongs to the 'GDSL' lipolytic enzyme family.</text>
</comment>
<evidence type="ECO:0000256" key="2">
    <source>
        <dbReference type="ARBA" id="ARBA00008668"/>
    </source>
</evidence>
<evidence type="ECO:0000256" key="7">
    <source>
        <dbReference type="ARBA" id="ARBA00023098"/>
    </source>
</evidence>
<proteinExistence type="inferred from homology"/>
<dbReference type="InterPro" id="IPR051238">
    <property type="entry name" value="GDSL_esterase/lipase"/>
</dbReference>
<keyword evidence="6" id="KW-0442">Lipid degradation</keyword>
<gene>
    <name evidence="9" type="ORF">RND81_09G217300</name>
</gene>
<evidence type="ECO:0000256" key="8">
    <source>
        <dbReference type="SAM" id="SignalP"/>
    </source>
</evidence>
<dbReference type="Proteomes" id="UP001443914">
    <property type="component" value="Unassembled WGS sequence"/>
</dbReference>
<dbReference type="CDD" id="cd01837">
    <property type="entry name" value="SGNH_plant_lipase_like"/>
    <property type="match status" value="1"/>
</dbReference>
<dbReference type="SUPFAM" id="SSF52266">
    <property type="entry name" value="SGNH hydrolase"/>
    <property type="match status" value="1"/>
</dbReference>
<dbReference type="InterPro" id="IPR036514">
    <property type="entry name" value="SGNH_hydro_sf"/>
</dbReference>
<dbReference type="PANTHER" id="PTHR45650">
    <property type="entry name" value="GDSL-LIKE LIPASE/ACYLHYDROLASE-RELATED"/>
    <property type="match status" value="1"/>
</dbReference>
<dbReference type="InterPro" id="IPR001087">
    <property type="entry name" value="GDSL"/>
</dbReference>
<reference evidence="9" key="1">
    <citation type="submission" date="2024-03" db="EMBL/GenBank/DDBJ databases">
        <title>WGS assembly of Saponaria officinalis var. Norfolk2.</title>
        <authorList>
            <person name="Jenkins J."/>
            <person name="Shu S."/>
            <person name="Grimwood J."/>
            <person name="Barry K."/>
            <person name="Goodstein D."/>
            <person name="Schmutz J."/>
            <person name="Leebens-Mack J."/>
            <person name="Osbourn A."/>
        </authorList>
    </citation>
    <scope>NUCLEOTIDE SEQUENCE [LARGE SCALE GENOMIC DNA]</scope>
    <source>
        <strain evidence="9">JIC</strain>
    </source>
</reference>
<evidence type="ECO:0000256" key="4">
    <source>
        <dbReference type="ARBA" id="ARBA00022729"/>
    </source>
</evidence>
<keyword evidence="4 8" id="KW-0732">Signal</keyword>
<keyword evidence="5" id="KW-0378">Hydrolase</keyword>
<feature type="signal peptide" evidence="8">
    <location>
        <begin position="1"/>
        <end position="27"/>
    </location>
</feature>
<comment type="caution">
    <text evidence="9">The sequence shown here is derived from an EMBL/GenBank/DDBJ whole genome shotgun (WGS) entry which is preliminary data.</text>
</comment>
<accession>A0AAW1IPX5</accession>
<dbReference type="Gene3D" id="3.40.50.1110">
    <property type="entry name" value="SGNH hydrolase"/>
    <property type="match status" value="1"/>
</dbReference>
<dbReference type="PANTHER" id="PTHR45650:SF9">
    <property type="entry name" value="SGNH HYDROLASE-TYPE ESTERASE DOMAIN-CONTAINING PROTEIN"/>
    <property type="match status" value="1"/>
</dbReference>
<keyword evidence="7" id="KW-0443">Lipid metabolism</keyword>
<organism evidence="9 10">
    <name type="scientific">Saponaria officinalis</name>
    <name type="common">Common soapwort</name>
    <name type="synonym">Lychnis saponaria</name>
    <dbReference type="NCBI Taxonomy" id="3572"/>
    <lineage>
        <taxon>Eukaryota</taxon>
        <taxon>Viridiplantae</taxon>
        <taxon>Streptophyta</taxon>
        <taxon>Embryophyta</taxon>
        <taxon>Tracheophyta</taxon>
        <taxon>Spermatophyta</taxon>
        <taxon>Magnoliopsida</taxon>
        <taxon>eudicotyledons</taxon>
        <taxon>Gunneridae</taxon>
        <taxon>Pentapetalae</taxon>
        <taxon>Caryophyllales</taxon>
        <taxon>Caryophyllaceae</taxon>
        <taxon>Caryophylleae</taxon>
        <taxon>Saponaria</taxon>
    </lineage>
</organism>
<feature type="chain" id="PRO_5043878368" evidence="8">
    <location>
        <begin position="28"/>
        <end position="351"/>
    </location>
</feature>
<dbReference type="GO" id="GO:0016042">
    <property type="term" value="P:lipid catabolic process"/>
    <property type="evidence" value="ECO:0007669"/>
    <property type="project" value="UniProtKB-KW"/>
</dbReference>
<evidence type="ECO:0000256" key="6">
    <source>
        <dbReference type="ARBA" id="ARBA00022963"/>
    </source>
</evidence>
<keyword evidence="3" id="KW-0964">Secreted</keyword>
<dbReference type="InterPro" id="IPR035669">
    <property type="entry name" value="SGNH_plant_lipase-like"/>
</dbReference>
<comment type="subcellular location">
    <subcellularLocation>
        <location evidence="1">Secreted</location>
    </subcellularLocation>
</comment>